<evidence type="ECO:0000313" key="3">
    <source>
        <dbReference type="Proteomes" id="UP000665561"/>
    </source>
</evidence>
<dbReference type="InterPro" id="IPR000241">
    <property type="entry name" value="RlmKL-like_Mtase"/>
</dbReference>
<dbReference type="GO" id="GO:0008168">
    <property type="term" value="F:methyltransferase activity"/>
    <property type="evidence" value="ECO:0007669"/>
    <property type="project" value="UniProtKB-KW"/>
</dbReference>
<keyword evidence="2" id="KW-0489">Methyltransferase</keyword>
<accession>A0ABW9XN34</accession>
<comment type="caution">
    <text evidence="2">The sequence shown here is derived from an EMBL/GenBank/DDBJ whole genome shotgun (WGS) entry which is preliminary data.</text>
</comment>
<reference evidence="2 3" key="1">
    <citation type="submission" date="2020-01" db="EMBL/GenBank/DDBJ databases">
        <title>Paenibacillus soybeanensis sp. nov. isolated from the nodules of soybean (Glycine max(L.) Merr).</title>
        <authorList>
            <person name="Wang H."/>
        </authorList>
    </citation>
    <scope>NUCLEOTIDE SEQUENCE [LARGE SCALE GENOMIC DNA]</scope>
    <source>
        <strain evidence="2 3">T1</strain>
    </source>
</reference>
<keyword evidence="2" id="KW-0808">Transferase</keyword>
<dbReference type="GO" id="GO:0032259">
    <property type="term" value="P:methylation"/>
    <property type="evidence" value="ECO:0007669"/>
    <property type="project" value="UniProtKB-KW"/>
</dbReference>
<dbReference type="SUPFAM" id="SSF53335">
    <property type="entry name" value="S-adenosyl-L-methionine-dependent methyltransferases"/>
    <property type="match status" value="1"/>
</dbReference>
<name>A0ABW9XN34_9BACL</name>
<dbReference type="PANTHER" id="PTHR14911">
    <property type="entry name" value="THUMP DOMAIN-CONTAINING"/>
    <property type="match status" value="1"/>
</dbReference>
<dbReference type="EMBL" id="JAAAMV010000004">
    <property type="protein sequence ID" value="NBD24024.1"/>
    <property type="molecule type" value="Genomic_DNA"/>
</dbReference>
<dbReference type="Proteomes" id="UP000665561">
    <property type="component" value="Unassembled WGS sequence"/>
</dbReference>
<evidence type="ECO:0000313" key="2">
    <source>
        <dbReference type="EMBL" id="NBD24024.1"/>
    </source>
</evidence>
<sequence length="317" mass="35347">MQMEAEGKYLYPVASHEDEDELFRMEMRALFGVEPEEGCVIIDKKIEPSRSPFIRGRLSVMLWANDLPGIAEQVGDAVRLDGRTFKVTFVGGDADYDSQRAAEKEVGWRIRGKADMRRPERLFGLAYAQGRYWFGEYGKSEAVWLRHNDKPQPYSTALGTRVARAVANIAAPDIRRGLRVVDPCCGIGTVLIEAISMGIDIVGFDLNPLALKGARINLAHFGMPDVVKRADMRTLEPREEGPYDAAILDLPYNLCSVLTAGERLAMLGSARRLARRVVLVTTETIDDDVARAGLTITDRCVVRKGKFERQILACKRS</sequence>
<organism evidence="2 3">
    <name type="scientific">Paenibacillus glycinis</name>
    <dbReference type="NCBI Taxonomy" id="2697035"/>
    <lineage>
        <taxon>Bacteria</taxon>
        <taxon>Bacillati</taxon>
        <taxon>Bacillota</taxon>
        <taxon>Bacilli</taxon>
        <taxon>Bacillales</taxon>
        <taxon>Paenibacillaceae</taxon>
        <taxon>Paenibacillus</taxon>
    </lineage>
</organism>
<dbReference type="Gene3D" id="3.40.50.150">
    <property type="entry name" value="Vaccinia Virus protein VP39"/>
    <property type="match status" value="1"/>
</dbReference>
<keyword evidence="3" id="KW-1185">Reference proteome</keyword>
<protein>
    <submittedName>
        <fullName evidence="2">RNA methyltransferase</fullName>
    </submittedName>
</protein>
<gene>
    <name evidence="2" type="ORF">GT019_09080</name>
</gene>
<feature type="domain" description="Ribosomal RNA large subunit methyltransferase K/L-like methyltransferase" evidence="1">
    <location>
        <begin position="154"/>
        <end position="252"/>
    </location>
</feature>
<dbReference type="InterPro" id="IPR029063">
    <property type="entry name" value="SAM-dependent_MTases_sf"/>
</dbReference>
<dbReference type="CDD" id="cd02440">
    <property type="entry name" value="AdoMet_MTases"/>
    <property type="match status" value="1"/>
</dbReference>
<dbReference type="Pfam" id="PF01170">
    <property type="entry name" value="UPF0020"/>
    <property type="match status" value="1"/>
</dbReference>
<evidence type="ECO:0000259" key="1">
    <source>
        <dbReference type="Pfam" id="PF01170"/>
    </source>
</evidence>
<proteinExistence type="predicted"/>
<dbReference type="PANTHER" id="PTHR14911:SF13">
    <property type="entry name" value="TRNA (GUANINE(6)-N2)-METHYLTRANSFERASE THUMP3"/>
    <property type="match status" value="1"/>
</dbReference>